<accession>V5WIU7</accession>
<dbReference type="EMBL" id="CP006939">
    <property type="protein sequence ID" value="AHC15076.1"/>
    <property type="molecule type" value="Genomic_DNA"/>
</dbReference>
<dbReference type="HOGENOM" id="CLU_3157617_0_0_12"/>
<evidence type="ECO:0008006" key="3">
    <source>
        <dbReference type="Google" id="ProtNLM"/>
    </source>
</evidence>
<dbReference type="AlphaFoldDB" id="V5WIU7"/>
<gene>
    <name evidence="1" type="ORF">L21SP2_1693</name>
</gene>
<dbReference type="Pfam" id="PF14070">
    <property type="entry name" value="YjfB_motility"/>
    <property type="match status" value="1"/>
</dbReference>
<dbReference type="InterPro" id="IPR025906">
    <property type="entry name" value="YjfB_motility"/>
</dbReference>
<sequence length="48" mass="5293">MSNQQVRQEAAVNILDSSLDTAQAQADQLIQMMEFKDPMVGNLVDVKA</sequence>
<evidence type="ECO:0000313" key="1">
    <source>
        <dbReference type="EMBL" id="AHC15076.1"/>
    </source>
</evidence>
<evidence type="ECO:0000313" key="2">
    <source>
        <dbReference type="Proteomes" id="UP000018680"/>
    </source>
</evidence>
<name>V5WIU7_9SPIO</name>
<keyword evidence="2" id="KW-1185">Reference proteome</keyword>
<proteinExistence type="predicted"/>
<protein>
    <recommendedName>
        <fullName evidence="3">Motility protein</fullName>
    </recommendedName>
</protein>
<dbReference type="Proteomes" id="UP000018680">
    <property type="component" value="Chromosome"/>
</dbReference>
<dbReference type="KEGG" id="slr:L21SP2_1693"/>
<organism evidence="1 2">
    <name type="scientific">Salinispira pacifica</name>
    <dbReference type="NCBI Taxonomy" id="1307761"/>
    <lineage>
        <taxon>Bacteria</taxon>
        <taxon>Pseudomonadati</taxon>
        <taxon>Spirochaetota</taxon>
        <taxon>Spirochaetia</taxon>
        <taxon>Spirochaetales</taxon>
        <taxon>Spirochaetaceae</taxon>
        <taxon>Salinispira</taxon>
    </lineage>
</organism>
<reference evidence="1 2" key="1">
    <citation type="journal article" date="2015" name="Stand. Genomic Sci.">
        <title>Complete genome sequence and description of Salinispira pacifica gen. nov., sp. nov., a novel spirochaete isolated form a hypersaline microbial mat.</title>
        <authorList>
            <person name="Ben Hania W."/>
            <person name="Joseph M."/>
            <person name="Schumann P."/>
            <person name="Bunk B."/>
            <person name="Fiebig A."/>
            <person name="Sproer C."/>
            <person name="Klenk H.P."/>
            <person name="Fardeau M.L."/>
            <person name="Spring S."/>
        </authorList>
    </citation>
    <scope>NUCLEOTIDE SEQUENCE [LARGE SCALE GENOMIC DNA]</scope>
    <source>
        <strain evidence="1 2">L21-RPul-D2</strain>
    </source>
</reference>